<dbReference type="InterPro" id="IPR018060">
    <property type="entry name" value="HTH_AraC"/>
</dbReference>
<sequence>MDKAKTINVLVYSAAGCSHFALGMVLEPFTLSNRLATAPTFHLEHVVQHCEDEQSALEAQPWDWVVLVADTPMESAPLTPELTFLKHQIKYMGTKVLAVDCGVYWLAAMGITSKVPLAVHWHDSDHFKLQFPNQPVANQLFQQSPTLISSAGKLASLDAVLHLIGRYQSPEHLRELSDYLCLDRMRSEDEKQRLPGHLVGGATQPRLTMALELMEQNLEEPLSTDDIADLVHISRRQLERLFKQYLNTMPAKHYLGLRLAKAKKLLLTTNMSIVQIGLSCGFSSGPHFSSSYKAFYQITPREERSRKLNILK</sequence>
<dbReference type="EMBL" id="CP138203">
    <property type="protein sequence ID" value="WPC72380.1"/>
    <property type="molecule type" value="Genomic_DNA"/>
</dbReference>
<evidence type="ECO:0000313" key="6">
    <source>
        <dbReference type="Proteomes" id="UP001304071"/>
    </source>
</evidence>
<evidence type="ECO:0000256" key="2">
    <source>
        <dbReference type="ARBA" id="ARBA00023125"/>
    </source>
</evidence>
<evidence type="ECO:0000313" key="5">
    <source>
        <dbReference type="EMBL" id="WPC72380.1"/>
    </source>
</evidence>
<evidence type="ECO:0000259" key="4">
    <source>
        <dbReference type="PROSITE" id="PS01124"/>
    </source>
</evidence>
<protein>
    <submittedName>
        <fullName evidence="5">Helix-turn-helix domain-containing protein</fullName>
    </submittedName>
</protein>
<dbReference type="SUPFAM" id="SSF46689">
    <property type="entry name" value="Homeodomain-like"/>
    <property type="match status" value="2"/>
</dbReference>
<evidence type="ECO:0000256" key="1">
    <source>
        <dbReference type="ARBA" id="ARBA00023015"/>
    </source>
</evidence>
<accession>A0ABZ0Q9W2</accession>
<keyword evidence="6" id="KW-1185">Reference proteome</keyword>
<dbReference type="RefSeq" id="WP_261895969.1">
    <property type="nucleotide sequence ID" value="NZ_AP024895.1"/>
</dbReference>
<dbReference type="Proteomes" id="UP001304071">
    <property type="component" value="Chromosome 1"/>
</dbReference>
<dbReference type="Gene3D" id="3.40.50.880">
    <property type="match status" value="1"/>
</dbReference>
<dbReference type="PROSITE" id="PS01124">
    <property type="entry name" value="HTH_ARAC_FAMILY_2"/>
    <property type="match status" value="1"/>
</dbReference>
<name>A0ABZ0Q9W2_9VIBR</name>
<keyword evidence="2" id="KW-0238">DNA-binding</keyword>
<dbReference type="Pfam" id="PF12833">
    <property type="entry name" value="HTH_18"/>
    <property type="match status" value="1"/>
</dbReference>
<dbReference type="PANTHER" id="PTHR43280">
    <property type="entry name" value="ARAC-FAMILY TRANSCRIPTIONAL REGULATOR"/>
    <property type="match status" value="1"/>
</dbReference>
<dbReference type="PANTHER" id="PTHR43280:SF28">
    <property type="entry name" value="HTH-TYPE TRANSCRIPTIONAL ACTIVATOR RHAS"/>
    <property type="match status" value="1"/>
</dbReference>
<dbReference type="InterPro" id="IPR009057">
    <property type="entry name" value="Homeodomain-like_sf"/>
</dbReference>
<dbReference type="InterPro" id="IPR029062">
    <property type="entry name" value="Class_I_gatase-like"/>
</dbReference>
<dbReference type="Gene3D" id="1.10.10.60">
    <property type="entry name" value="Homeodomain-like"/>
    <property type="match status" value="1"/>
</dbReference>
<dbReference type="InterPro" id="IPR018062">
    <property type="entry name" value="HTH_AraC-typ_CS"/>
</dbReference>
<dbReference type="SMART" id="SM00342">
    <property type="entry name" value="HTH_ARAC"/>
    <property type="match status" value="1"/>
</dbReference>
<keyword evidence="1" id="KW-0805">Transcription regulation</keyword>
<evidence type="ECO:0000256" key="3">
    <source>
        <dbReference type="ARBA" id="ARBA00023163"/>
    </source>
</evidence>
<dbReference type="SUPFAM" id="SSF52317">
    <property type="entry name" value="Class I glutamine amidotransferase-like"/>
    <property type="match status" value="1"/>
</dbReference>
<feature type="domain" description="HTH araC/xylS-type" evidence="4">
    <location>
        <begin position="208"/>
        <end position="306"/>
    </location>
</feature>
<organism evidence="5 6">
    <name type="scientific">Vibrio porteresiae DSM 19223</name>
    <dbReference type="NCBI Taxonomy" id="1123496"/>
    <lineage>
        <taxon>Bacteria</taxon>
        <taxon>Pseudomonadati</taxon>
        <taxon>Pseudomonadota</taxon>
        <taxon>Gammaproteobacteria</taxon>
        <taxon>Vibrionales</taxon>
        <taxon>Vibrionaceae</taxon>
        <taxon>Vibrio</taxon>
    </lineage>
</organism>
<gene>
    <name evidence="5" type="ORF">R8Z52_09540</name>
</gene>
<proteinExistence type="predicted"/>
<dbReference type="PROSITE" id="PS00041">
    <property type="entry name" value="HTH_ARAC_FAMILY_1"/>
    <property type="match status" value="1"/>
</dbReference>
<dbReference type="PROSITE" id="PS51257">
    <property type="entry name" value="PROKAR_LIPOPROTEIN"/>
    <property type="match status" value="1"/>
</dbReference>
<reference evidence="5 6" key="1">
    <citation type="submission" date="2023-11" db="EMBL/GenBank/DDBJ databases">
        <title>Plant-associative lifestyle of Vibrio porteresiae and its evolutionary dynamics.</title>
        <authorList>
            <person name="Rameshkumar N."/>
            <person name="Kirti K."/>
        </authorList>
    </citation>
    <scope>NUCLEOTIDE SEQUENCE [LARGE SCALE GENOMIC DNA]</scope>
    <source>
        <strain evidence="5 6">MSSRF30</strain>
    </source>
</reference>
<keyword evidence="3" id="KW-0804">Transcription</keyword>